<protein>
    <submittedName>
        <fullName evidence="1">Uncharacterized protein</fullName>
    </submittedName>
</protein>
<dbReference type="Proteomes" id="UP001295684">
    <property type="component" value="Unassembled WGS sequence"/>
</dbReference>
<gene>
    <name evidence="1" type="ORF">ECRASSUSDP1_LOCUS25454</name>
</gene>
<evidence type="ECO:0000313" key="2">
    <source>
        <dbReference type="Proteomes" id="UP001295684"/>
    </source>
</evidence>
<dbReference type="EMBL" id="CAMPGE010026243">
    <property type="protein sequence ID" value="CAI2383936.1"/>
    <property type="molecule type" value="Genomic_DNA"/>
</dbReference>
<sequence>MYFAVKGKFSSNEYPLLHFPCIYVSWFISQLAVNQKSNLSKISMTDNFCID</sequence>
<name>A0AAD1Y274_EUPCR</name>
<accession>A0AAD1Y274</accession>
<comment type="caution">
    <text evidence="1">The sequence shown here is derived from an EMBL/GenBank/DDBJ whole genome shotgun (WGS) entry which is preliminary data.</text>
</comment>
<keyword evidence="2" id="KW-1185">Reference proteome</keyword>
<evidence type="ECO:0000313" key="1">
    <source>
        <dbReference type="EMBL" id="CAI2383936.1"/>
    </source>
</evidence>
<organism evidence="1 2">
    <name type="scientific">Euplotes crassus</name>
    <dbReference type="NCBI Taxonomy" id="5936"/>
    <lineage>
        <taxon>Eukaryota</taxon>
        <taxon>Sar</taxon>
        <taxon>Alveolata</taxon>
        <taxon>Ciliophora</taxon>
        <taxon>Intramacronucleata</taxon>
        <taxon>Spirotrichea</taxon>
        <taxon>Hypotrichia</taxon>
        <taxon>Euplotida</taxon>
        <taxon>Euplotidae</taxon>
        <taxon>Moneuplotes</taxon>
    </lineage>
</organism>
<proteinExistence type="predicted"/>
<reference evidence="1" key="1">
    <citation type="submission" date="2023-07" db="EMBL/GenBank/DDBJ databases">
        <authorList>
            <consortium name="AG Swart"/>
            <person name="Singh M."/>
            <person name="Singh A."/>
            <person name="Seah K."/>
            <person name="Emmerich C."/>
        </authorList>
    </citation>
    <scope>NUCLEOTIDE SEQUENCE</scope>
    <source>
        <strain evidence="1">DP1</strain>
    </source>
</reference>
<dbReference type="AlphaFoldDB" id="A0AAD1Y274"/>